<evidence type="ECO:0000313" key="2">
    <source>
        <dbReference type="Proteomes" id="UP000182961"/>
    </source>
</evidence>
<proteinExistence type="predicted"/>
<accession>A0A1I4WU45</accession>
<dbReference type="RefSeq" id="WP_024980829.1">
    <property type="nucleotide sequence ID" value="NZ_CBCRUM010000013.1"/>
</dbReference>
<protein>
    <submittedName>
        <fullName evidence="1">Uncharacterized protein</fullName>
    </submittedName>
</protein>
<dbReference type="eggNOG" id="ENOG503327W">
    <property type="taxonomic scope" value="Bacteria"/>
</dbReference>
<dbReference type="InterPro" id="IPR054207">
    <property type="entry name" value="DUF6913"/>
</dbReference>
<gene>
    <name evidence="1" type="ORF">SAMN05444143_107100</name>
</gene>
<reference evidence="2" key="1">
    <citation type="submission" date="2016-10" db="EMBL/GenBank/DDBJ databases">
        <authorList>
            <person name="Varghese N."/>
            <person name="Submissions S."/>
        </authorList>
    </citation>
    <scope>NUCLEOTIDE SEQUENCE [LARGE SCALE GENOMIC DNA]</scope>
    <source>
        <strain evidence="2">DSM 4002</strain>
    </source>
</reference>
<evidence type="ECO:0000313" key="1">
    <source>
        <dbReference type="EMBL" id="SFN16872.1"/>
    </source>
</evidence>
<organism evidence="1 2">
    <name type="scientific">Flavobacterium succinicans</name>
    <dbReference type="NCBI Taxonomy" id="29536"/>
    <lineage>
        <taxon>Bacteria</taxon>
        <taxon>Pseudomonadati</taxon>
        <taxon>Bacteroidota</taxon>
        <taxon>Flavobacteriia</taxon>
        <taxon>Flavobacteriales</taxon>
        <taxon>Flavobacteriaceae</taxon>
        <taxon>Flavobacterium</taxon>
    </lineage>
</organism>
<dbReference type="Pfam" id="PF21857">
    <property type="entry name" value="DUF6913"/>
    <property type="match status" value="1"/>
</dbReference>
<dbReference type="AlphaFoldDB" id="A0A1I4WU45"/>
<dbReference type="Proteomes" id="UP000182961">
    <property type="component" value="Unassembled WGS sequence"/>
</dbReference>
<name>A0A1I4WU45_9FLAO</name>
<keyword evidence="2" id="KW-1185">Reference proteome</keyword>
<dbReference type="EMBL" id="FOUT01000007">
    <property type="protein sequence ID" value="SFN16872.1"/>
    <property type="molecule type" value="Genomic_DNA"/>
</dbReference>
<sequence length="172" mass="19977">MFFNYLKDFYLKKKLKNSLLKSGGFTVEQKVQTIGILVDEVFFTETSALINALIEKGFHGDNIAVLAFNNSKDLKSVRQYPVFGWNSVSFDMKIQEKCVNEFVQNPFDVLLSYYETSNGLLEWITYQSKARFKVGFYAANQRLNDLMINTNANNYNQFVQEFVRVLKQINTN</sequence>